<sequence length="371" mass="41900">MASALVVTSHEPIPGSGDMCFGYDVEQKANAFSDLLEHRPLAKVVEMHGQSLADQRYIGAVLNYEQGLAFSDRRGYVKLWWKGGFCPNSKSYCGRWDAYDTSKRRWKKGDTLHLSRAIPWSRLQGAHGAWIMEGAEHVGWAGEGENTAKLTIQSIPQCNWNIRFQMKMRDAAQGTAAGFGFKDDAGQTQYFLLDAGGGKLWTESGRWNPAQDWGSSPVQAGTWHTYEIIKADDMLLILMDGTFLIQRDAFNWAITEIFFRPWRNRMEVKYLSEDREAVALTVLNNQHHTGGLTGKYFNFHMDDLRLKPDQVYYRKLRRCRGSQTIASAINLQIWTNVGYGGGNAHGRRTDNNVVFQKGDVLTAEENCVGVL</sequence>
<evidence type="ECO:0000313" key="2">
    <source>
        <dbReference type="Proteomes" id="UP000649617"/>
    </source>
</evidence>
<evidence type="ECO:0000313" key="1">
    <source>
        <dbReference type="EMBL" id="CAE7645818.1"/>
    </source>
</evidence>
<dbReference type="Gene3D" id="2.60.120.560">
    <property type="entry name" value="Exo-inulinase, domain 1"/>
    <property type="match status" value="1"/>
</dbReference>
<proteinExistence type="predicted"/>
<reference evidence="1" key="1">
    <citation type="submission" date="2021-02" db="EMBL/GenBank/DDBJ databases">
        <authorList>
            <person name="Dougan E. K."/>
            <person name="Rhodes N."/>
            <person name="Thang M."/>
            <person name="Chan C."/>
        </authorList>
    </citation>
    <scope>NUCLEOTIDE SEQUENCE</scope>
</reference>
<dbReference type="AlphaFoldDB" id="A0A812VWX3"/>
<keyword evidence="2" id="KW-1185">Reference proteome</keyword>
<name>A0A812VWX3_SYMPI</name>
<gene>
    <name evidence="1" type="ORF">SPIL2461_LOCUS17166</name>
</gene>
<dbReference type="EMBL" id="CAJNIZ010042986">
    <property type="protein sequence ID" value="CAE7645818.1"/>
    <property type="molecule type" value="Genomic_DNA"/>
</dbReference>
<organism evidence="1 2">
    <name type="scientific">Symbiodinium pilosum</name>
    <name type="common">Dinoflagellate</name>
    <dbReference type="NCBI Taxonomy" id="2952"/>
    <lineage>
        <taxon>Eukaryota</taxon>
        <taxon>Sar</taxon>
        <taxon>Alveolata</taxon>
        <taxon>Dinophyceae</taxon>
        <taxon>Suessiales</taxon>
        <taxon>Symbiodiniaceae</taxon>
        <taxon>Symbiodinium</taxon>
    </lineage>
</organism>
<protein>
    <submittedName>
        <fullName evidence="1">Uncharacterized protein</fullName>
    </submittedName>
</protein>
<accession>A0A812VWX3</accession>
<dbReference type="Proteomes" id="UP000649617">
    <property type="component" value="Unassembled WGS sequence"/>
</dbReference>
<comment type="caution">
    <text evidence="1">The sequence shown here is derived from an EMBL/GenBank/DDBJ whole genome shotgun (WGS) entry which is preliminary data.</text>
</comment>